<keyword evidence="3" id="KW-1185">Reference proteome</keyword>
<organism evidence="2 3">
    <name type="scientific">Kribbella capetownensis</name>
    <dbReference type="NCBI Taxonomy" id="1572659"/>
    <lineage>
        <taxon>Bacteria</taxon>
        <taxon>Bacillati</taxon>
        <taxon>Actinomycetota</taxon>
        <taxon>Actinomycetes</taxon>
        <taxon>Propionibacteriales</taxon>
        <taxon>Kribbellaceae</taxon>
        <taxon>Kribbella</taxon>
    </lineage>
</organism>
<accession>A0A4R0JRM5</accession>
<gene>
    <name evidence="2" type="ORF">E0H75_17160</name>
</gene>
<name>A0A4R0JRM5_9ACTN</name>
<dbReference type="Proteomes" id="UP000293342">
    <property type="component" value="Unassembled WGS sequence"/>
</dbReference>
<feature type="transmembrane region" description="Helical" evidence="1">
    <location>
        <begin position="225"/>
        <end position="245"/>
    </location>
</feature>
<dbReference type="PROSITE" id="PS51318">
    <property type="entry name" value="TAT"/>
    <property type="match status" value="1"/>
</dbReference>
<dbReference type="InterPro" id="IPR006311">
    <property type="entry name" value="TAT_signal"/>
</dbReference>
<feature type="transmembrane region" description="Helical" evidence="1">
    <location>
        <begin position="379"/>
        <end position="398"/>
    </location>
</feature>
<sequence length="613" mass="65802">MKARTSDPTDALPRRSVVLAGVVVVAGALAASWILTAVRAANEGFDITDEGYYLLSYRWWAHNPLALTGVQYLYGPVFQWLGYDILSLRLFRLVTLVVVHLLFGYSFMRWLRGRRPNAAPTKLWELAGMAVILAAGGVSYTWMPQSPGYNDVILIGALALVSCVLWMATAVDRGRPVPFWVLMIAGVVIGTMVLAKWTSAVVIGLAVIAALVVLAGQGVKAVARGIGFAAAGIALTALVVQLFVIKLNVAVPGIMTVNRFIAGTSYSPAELLQMYWSTAVDLLGQTLRDHWPLLVAAVIAVFARSRWLQVVAAVLAVAALVLSVRRVVVDDAAIGGSAHVFDYPVTLLAAVLVALVVAVAALIAGRLRLTGRSALSRENARGWVVLALLAVLPMVQAFGTNNPLYVIGFSAFAAWAAVMIAVVTGIWVAPITARLLVGLVTIASLVAVASLSYTGLFQYPYRSKGHNELTVAATMPPLKGLYLDETAAQNYTALEAQLKPYLKPAGRPMLAFDKMAGLVLMLGGKPVGEAWVAPKERPRTAAGIEEVCQKGQPWSPGRPPIIILNRRISDVEITALHACLLDFRADYELLAPAKDTMGLQVYVPRRERAVKTP</sequence>
<keyword evidence="1" id="KW-0472">Membrane</keyword>
<protein>
    <recommendedName>
        <fullName evidence="4">4-amino-4-deoxy-L-arabinose transferase-like glycosyltransferase</fullName>
    </recommendedName>
</protein>
<proteinExistence type="predicted"/>
<feature type="transmembrane region" description="Helical" evidence="1">
    <location>
        <begin position="123"/>
        <end position="143"/>
    </location>
</feature>
<feature type="transmembrane region" description="Helical" evidence="1">
    <location>
        <begin position="152"/>
        <end position="171"/>
    </location>
</feature>
<dbReference type="EMBL" id="SJKD01000003">
    <property type="protein sequence ID" value="TCC50023.1"/>
    <property type="molecule type" value="Genomic_DNA"/>
</dbReference>
<evidence type="ECO:0000313" key="2">
    <source>
        <dbReference type="EMBL" id="TCC50023.1"/>
    </source>
</evidence>
<feature type="transmembrane region" description="Helical" evidence="1">
    <location>
        <begin position="200"/>
        <end position="219"/>
    </location>
</feature>
<comment type="caution">
    <text evidence="2">The sequence shown here is derived from an EMBL/GenBank/DDBJ whole genome shotgun (WGS) entry which is preliminary data.</text>
</comment>
<evidence type="ECO:0000313" key="3">
    <source>
        <dbReference type="Proteomes" id="UP000293342"/>
    </source>
</evidence>
<keyword evidence="1" id="KW-1133">Transmembrane helix</keyword>
<feature type="transmembrane region" description="Helical" evidence="1">
    <location>
        <begin position="307"/>
        <end position="325"/>
    </location>
</feature>
<dbReference type="AlphaFoldDB" id="A0A4R0JRM5"/>
<dbReference type="RefSeq" id="WP_131514537.1">
    <property type="nucleotide sequence ID" value="NZ_SJKD01000003.1"/>
</dbReference>
<evidence type="ECO:0000256" key="1">
    <source>
        <dbReference type="SAM" id="Phobius"/>
    </source>
</evidence>
<feature type="transmembrane region" description="Helical" evidence="1">
    <location>
        <begin position="404"/>
        <end position="428"/>
    </location>
</feature>
<dbReference type="OrthoDB" id="3801119at2"/>
<feature type="transmembrane region" description="Helical" evidence="1">
    <location>
        <begin position="435"/>
        <end position="456"/>
    </location>
</feature>
<evidence type="ECO:0008006" key="4">
    <source>
        <dbReference type="Google" id="ProtNLM"/>
    </source>
</evidence>
<feature type="transmembrane region" description="Helical" evidence="1">
    <location>
        <begin position="177"/>
        <end position="195"/>
    </location>
</feature>
<feature type="transmembrane region" description="Helical" evidence="1">
    <location>
        <begin position="90"/>
        <end position="111"/>
    </location>
</feature>
<reference evidence="2 3" key="1">
    <citation type="submission" date="2019-02" db="EMBL/GenBank/DDBJ databases">
        <title>Kribbella capetownensis sp. nov. and Kribbella speibonae sp. nov., isolated from soil.</title>
        <authorList>
            <person name="Curtis S.M."/>
            <person name="Norton I."/>
            <person name="Everest G.J."/>
            <person name="Meyers P.R."/>
        </authorList>
    </citation>
    <scope>NUCLEOTIDE SEQUENCE [LARGE SCALE GENOMIC DNA]</scope>
    <source>
        <strain evidence="2 3">YM53</strain>
    </source>
</reference>
<feature type="transmembrane region" description="Helical" evidence="1">
    <location>
        <begin position="345"/>
        <end position="367"/>
    </location>
</feature>
<keyword evidence="1" id="KW-0812">Transmembrane</keyword>